<dbReference type="GO" id="GO:0006354">
    <property type="term" value="P:DNA-templated transcription elongation"/>
    <property type="evidence" value="ECO:0007669"/>
    <property type="project" value="InterPro"/>
</dbReference>
<organism evidence="5 6">
    <name type="scientific">Vibrio ponticus</name>
    <dbReference type="NCBI Taxonomy" id="265668"/>
    <lineage>
        <taxon>Bacteria</taxon>
        <taxon>Pseudomonadati</taxon>
        <taxon>Pseudomonadota</taxon>
        <taxon>Gammaproteobacteria</taxon>
        <taxon>Vibrionales</taxon>
        <taxon>Vibrionaceae</taxon>
        <taxon>Vibrio</taxon>
    </lineage>
</organism>
<dbReference type="NCBIfam" id="NF006534">
    <property type="entry name" value="PRK09014.1"/>
    <property type="match status" value="1"/>
</dbReference>
<comment type="caution">
    <text evidence="5">The sequence shown here is derived from an EMBL/GenBank/DDBJ whole genome shotgun (WGS) entry which is preliminary data.</text>
</comment>
<dbReference type="InterPro" id="IPR006645">
    <property type="entry name" value="NGN-like_dom"/>
</dbReference>
<dbReference type="InterPro" id="IPR043425">
    <property type="entry name" value="NusG-like"/>
</dbReference>
<dbReference type="GO" id="GO:0031564">
    <property type="term" value="P:transcription antitermination"/>
    <property type="evidence" value="ECO:0007669"/>
    <property type="project" value="UniProtKB-KW"/>
</dbReference>
<keyword evidence="1" id="KW-0889">Transcription antitermination</keyword>
<dbReference type="Pfam" id="PF02357">
    <property type="entry name" value="NusG"/>
    <property type="match status" value="1"/>
</dbReference>
<dbReference type="GO" id="GO:0005829">
    <property type="term" value="C:cytosol"/>
    <property type="evidence" value="ECO:0007669"/>
    <property type="project" value="TreeGrafter"/>
</dbReference>
<evidence type="ECO:0000259" key="4">
    <source>
        <dbReference type="SMART" id="SM00738"/>
    </source>
</evidence>
<reference evidence="5 6" key="1">
    <citation type="submission" date="2018-11" db="EMBL/GenBank/DDBJ databases">
        <title>Vibrio ponticus strain CAIM 1751 pathogenic for the snapper Lutjanus guttatus.</title>
        <authorList>
            <person name="Soto-Rodriguez S."/>
            <person name="Lozano-Olvera R."/>
            <person name="Gomez-Gil B."/>
        </authorList>
    </citation>
    <scope>NUCLEOTIDE SEQUENCE [LARGE SCALE GENOMIC DNA]</scope>
    <source>
        <strain evidence="5 6">CAIM 1751</strain>
    </source>
</reference>
<dbReference type="InterPro" id="IPR036735">
    <property type="entry name" value="NGN_dom_sf"/>
</dbReference>
<evidence type="ECO:0000256" key="1">
    <source>
        <dbReference type="ARBA" id="ARBA00022814"/>
    </source>
</evidence>
<evidence type="ECO:0000313" key="5">
    <source>
        <dbReference type="EMBL" id="ROV59385.1"/>
    </source>
</evidence>
<keyword evidence="3" id="KW-0804">Transcription</keyword>
<protein>
    <submittedName>
        <fullName evidence="5">Transcription/translation regulatory transformer protein RfaH</fullName>
    </submittedName>
</protein>
<sequence length="173" mass="19480">MTDFIHATKTDKKWFLVRCKSKQEQRASVNFSNQSITSYFPTVDVIKVVRGKKQTKQEALFPGYLFVHLDLLSGAASKVNYTFGVYGFVKFAGNPQQVPDELVAELKSLENQTIDTSLQAGDQVTVNNDQYKNISAIFLEAESEKRSILLIELLNQQVKLSVENDDITPVLSE</sequence>
<proteinExistence type="predicted"/>
<dbReference type="Gene3D" id="3.30.70.940">
    <property type="entry name" value="NusG, N-terminal domain"/>
    <property type="match status" value="1"/>
</dbReference>
<accession>A0A3N3DXW2</accession>
<gene>
    <name evidence="5" type="primary">rfaH</name>
    <name evidence="5" type="ORF">EGH82_14115</name>
</gene>
<feature type="domain" description="NusG-like N-terminal" evidence="4">
    <location>
        <begin position="11"/>
        <end position="110"/>
    </location>
</feature>
<dbReference type="EMBL" id="RKIK01000043">
    <property type="protein sequence ID" value="ROV59385.1"/>
    <property type="molecule type" value="Genomic_DNA"/>
</dbReference>
<evidence type="ECO:0000313" key="6">
    <source>
        <dbReference type="Proteomes" id="UP000278792"/>
    </source>
</evidence>
<dbReference type="CDD" id="cd09892">
    <property type="entry name" value="NGN_SP_RfaH"/>
    <property type="match status" value="1"/>
</dbReference>
<dbReference type="RefSeq" id="WP_123782571.1">
    <property type="nucleotide sequence ID" value="NZ_RKIK01000043.1"/>
</dbReference>
<dbReference type="PANTHER" id="PTHR30265:SF7">
    <property type="entry name" value="TRANSCRIPTION ANTITERMINATION PROTEIN RFAH"/>
    <property type="match status" value="1"/>
</dbReference>
<dbReference type="SUPFAM" id="SSF82679">
    <property type="entry name" value="N-utilization substance G protein NusG, N-terminal domain"/>
    <property type="match status" value="1"/>
</dbReference>
<name>A0A3N3DXW2_9VIBR</name>
<evidence type="ECO:0000256" key="3">
    <source>
        <dbReference type="ARBA" id="ARBA00023163"/>
    </source>
</evidence>
<keyword evidence="2" id="KW-0805">Transcription regulation</keyword>
<evidence type="ECO:0000256" key="2">
    <source>
        <dbReference type="ARBA" id="ARBA00023015"/>
    </source>
</evidence>
<dbReference type="SMART" id="SM00738">
    <property type="entry name" value="NGN"/>
    <property type="match status" value="1"/>
</dbReference>
<dbReference type="AlphaFoldDB" id="A0A3N3DXW2"/>
<dbReference type="Proteomes" id="UP000278792">
    <property type="component" value="Unassembled WGS sequence"/>
</dbReference>
<dbReference type="PANTHER" id="PTHR30265">
    <property type="entry name" value="RHO-INTERACTING TRANSCRIPTION TERMINATION FACTOR NUSG"/>
    <property type="match status" value="1"/>
</dbReference>